<feature type="transmembrane region" description="Helical" evidence="8">
    <location>
        <begin position="148"/>
        <end position="171"/>
    </location>
</feature>
<keyword evidence="5 8" id="KW-0812">Transmembrane</keyword>
<gene>
    <name evidence="9" type="ORF">EV675_2322</name>
</gene>
<comment type="subcellular location">
    <subcellularLocation>
        <location evidence="1">Cell membrane</location>
        <topology evidence="1">Multi-pass membrane protein</topology>
    </subcellularLocation>
</comment>
<evidence type="ECO:0000256" key="5">
    <source>
        <dbReference type="ARBA" id="ARBA00022692"/>
    </source>
</evidence>
<evidence type="ECO:0000256" key="8">
    <source>
        <dbReference type="SAM" id="Phobius"/>
    </source>
</evidence>
<dbReference type="Proteomes" id="UP000292445">
    <property type="component" value="Unassembled WGS sequence"/>
</dbReference>
<evidence type="ECO:0000256" key="6">
    <source>
        <dbReference type="ARBA" id="ARBA00022989"/>
    </source>
</evidence>
<feature type="transmembrane region" description="Helical" evidence="8">
    <location>
        <begin position="117"/>
        <end position="136"/>
    </location>
</feature>
<name>A0A4Q7NMM3_9BURK</name>
<evidence type="ECO:0000256" key="1">
    <source>
        <dbReference type="ARBA" id="ARBA00004651"/>
    </source>
</evidence>
<keyword evidence="4" id="KW-1003">Cell membrane</keyword>
<evidence type="ECO:0000313" key="10">
    <source>
        <dbReference type="Proteomes" id="UP000292445"/>
    </source>
</evidence>
<evidence type="ECO:0000256" key="3">
    <source>
        <dbReference type="ARBA" id="ARBA00022448"/>
    </source>
</evidence>
<reference evidence="9 10" key="1">
    <citation type="submission" date="2019-02" db="EMBL/GenBank/DDBJ databases">
        <title>Genomic Encyclopedia of Type Strains, Phase IV (KMG-IV): sequencing the most valuable type-strain genomes for metagenomic binning, comparative biology and taxonomic classification.</title>
        <authorList>
            <person name="Goeker M."/>
        </authorList>
    </citation>
    <scope>NUCLEOTIDE SEQUENCE [LARGE SCALE GENOMIC DNA]</scope>
    <source>
        <strain evidence="9 10">K24</strain>
    </source>
</reference>
<protein>
    <submittedName>
        <fullName evidence="9">Putative branched-subunit amino acid permease</fullName>
    </submittedName>
</protein>
<evidence type="ECO:0000313" key="9">
    <source>
        <dbReference type="EMBL" id="RZS86282.1"/>
    </source>
</evidence>
<feature type="transmembrane region" description="Helical" evidence="8">
    <location>
        <begin position="183"/>
        <end position="207"/>
    </location>
</feature>
<dbReference type="EMBL" id="SGXC01000001">
    <property type="protein sequence ID" value="RZS86282.1"/>
    <property type="molecule type" value="Genomic_DNA"/>
</dbReference>
<organism evidence="9 10">
    <name type="scientific">Pigmentiphaga kullae</name>
    <dbReference type="NCBI Taxonomy" id="151784"/>
    <lineage>
        <taxon>Bacteria</taxon>
        <taxon>Pseudomonadati</taxon>
        <taxon>Pseudomonadota</taxon>
        <taxon>Betaproteobacteria</taxon>
        <taxon>Burkholderiales</taxon>
        <taxon>Alcaligenaceae</taxon>
        <taxon>Pigmentiphaga</taxon>
    </lineage>
</organism>
<evidence type="ECO:0000256" key="4">
    <source>
        <dbReference type="ARBA" id="ARBA00022475"/>
    </source>
</evidence>
<keyword evidence="6 8" id="KW-1133">Transmembrane helix</keyword>
<dbReference type="GO" id="GO:1903785">
    <property type="term" value="P:L-valine transmembrane transport"/>
    <property type="evidence" value="ECO:0007669"/>
    <property type="project" value="TreeGrafter"/>
</dbReference>
<dbReference type="PANTHER" id="PTHR34979">
    <property type="entry name" value="INNER MEMBRANE PROTEIN YGAZ"/>
    <property type="match status" value="1"/>
</dbReference>
<keyword evidence="7 8" id="KW-0472">Membrane</keyword>
<comment type="caution">
    <text evidence="9">The sequence shown here is derived from an EMBL/GenBank/DDBJ whole genome shotgun (WGS) entry which is preliminary data.</text>
</comment>
<feature type="transmembrane region" description="Helical" evidence="8">
    <location>
        <begin position="20"/>
        <end position="44"/>
    </location>
</feature>
<feature type="transmembrane region" description="Helical" evidence="8">
    <location>
        <begin position="84"/>
        <end position="105"/>
    </location>
</feature>
<keyword evidence="10" id="KW-1185">Reference proteome</keyword>
<dbReference type="AlphaFoldDB" id="A0A4Q7NMM3"/>
<sequence>MSAMRPSAAVPGLSPQERRAAIVAGLKALAPTTVAIGVWGMVSGVAMVKIGLSQSLALAMTFLVYAGSAQLAALPLIVAGAPVWLVFAAGCVVNLRFVIFAAALHPYFRRFSRWRRLGLGFLTSDIGFVLFMPRYGDAAVKGTPEQTWFFLGSALGNWVTWQVCSVAGILLGAVVPQSWSLEFAAVLALIAIVVPMVASWPVAAAVGAASLAGWAGQPLPLRLGLVLAVVAGVWAGVATERALERRKGVGA</sequence>
<dbReference type="Pfam" id="PF03591">
    <property type="entry name" value="AzlC"/>
    <property type="match status" value="1"/>
</dbReference>
<accession>A0A4Q7NMM3</accession>
<dbReference type="InterPro" id="IPR011606">
    <property type="entry name" value="Brnchd-chn_aa_trnsp_permease"/>
</dbReference>
<evidence type="ECO:0000256" key="7">
    <source>
        <dbReference type="ARBA" id="ARBA00023136"/>
    </source>
</evidence>
<evidence type="ECO:0000256" key="2">
    <source>
        <dbReference type="ARBA" id="ARBA00010735"/>
    </source>
</evidence>
<feature type="transmembrane region" description="Helical" evidence="8">
    <location>
        <begin position="56"/>
        <end position="78"/>
    </location>
</feature>
<feature type="transmembrane region" description="Helical" evidence="8">
    <location>
        <begin position="219"/>
        <end position="237"/>
    </location>
</feature>
<comment type="similarity">
    <text evidence="2">Belongs to the AzlC family.</text>
</comment>
<dbReference type="GO" id="GO:0005886">
    <property type="term" value="C:plasma membrane"/>
    <property type="evidence" value="ECO:0007669"/>
    <property type="project" value="UniProtKB-SubCell"/>
</dbReference>
<keyword evidence="3" id="KW-0813">Transport</keyword>
<proteinExistence type="inferred from homology"/>
<dbReference type="PANTHER" id="PTHR34979:SF1">
    <property type="entry name" value="INNER MEMBRANE PROTEIN YGAZ"/>
    <property type="match status" value="1"/>
</dbReference>